<evidence type="ECO:0000313" key="3">
    <source>
        <dbReference type="Proteomes" id="UP000509548"/>
    </source>
</evidence>
<name>A0A9Q6S9R7_9BURK</name>
<dbReference type="Proteomes" id="UP001462961">
    <property type="component" value="Unassembled WGS sequence"/>
</dbReference>
<organism evidence="2 3">
    <name type="scientific">Paraburkholderia caribensis</name>
    <dbReference type="NCBI Taxonomy" id="75105"/>
    <lineage>
        <taxon>Bacteria</taxon>
        <taxon>Pseudomonadati</taxon>
        <taxon>Pseudomonadota</taxon>
        <taxon>Betaproteobacteria</taxon>
        <taxon>Burkholderiales</taxon>
        <taxon>Burkholderiaceae</taxon>
        <taxon>Paraburkholderia</taxon>
    </lineage>
</organism>
<evidence type="ECO:0000313" key="4">
    <source>
        <dbReference type="Proteomes" id="UP001462961"/>
    </source>
</evidence>
<geneLocation type="plasmid" evidence="2">
    <name>unnamed</name>
</geneLocation>
<dbReference type="Gene3D" id="3.10.20.30">
    <property type="match status" value="1"/>
</dbReference>
<dbReference type="RefSeq" id="WP_107202351.1">
    <property type="nucleotide sequence ID" value="NZ_CP015960.1"/>
</dbReference>
<evidence type="ECO:0000313" key="2">
    <source>
        <dbReference type="EMBL" id="QLB67063.1"/>
    </source>
</evidence>
<accession>A0A9Q6S9R7</accession>
<reference evidence="2" key="2">
    <citation type="submission" date="2016-06" db="EMBL/GenBank/DDBJ databases">
        <authorList>
            <person name="Huang P."/>
            <person name="Jiang X."/>
            <person name="Liu X."/>
        </authorList>
    </citation>
    <scope>NUCLEOTIDE SEQUENCE</scope>
    <source>
        <strain evidence="2">852011</strain>
        <plasmid evidence="2">unnamed</plasmid>
    </source>
</reference>
<dbReference type="InterPro" id="IPR012675">
    <property type="entry name" value="Beta-grasp_dom_sf"/>
</dbReference>
<keyword evidence="4" id="KW-1185">Reference proteome</keyword>
<evidence type="ECO:0000313" key="1">
    <source>
        <dbReference type="EMBL" id="MEO1755833.1"/>
    </source>
</evidence>
<dbReference type="SUPFAM" id="SSF54285">
    <property type="entry name" value="MoaD/ThiS"/>
    <property type="match status" value="1"/>
</dbReference>
<gene>
    <name evidence="2" type="ORF">A9O66_31720</name>
    <name evidence="1" type="ORF">VOI32_18060</name>
</gene>
<geneLocation type="plasmid" evidence="3"/>
<dbReference type="EMBL" id="JAYLVJ010000020">
    <property type="protein sequence ID" value="MEO1755833.1"/>
    <property type="molecule type" value="Genomic_DNA"/>
</dbReference>
<keyword evidence="2" id="KW-0614">Plasmid</keyword>
<dbReference type="Proteomes" id="UP000509548">
    <property type="component" value="Plasmid unnamed"/>
</dbReference>
<proteinExistence type="predicted"/>
<dbReference type="AlphaFoldDB" id="A0A9Q6S9R7"/>
<sequence length="69" mass="7477">MTSEVIHIDSAELAIDNLRATLASRDERMAQGLHASLPIRIAVDHEMVSSGFVVRENSEIAFFPPVTGG</sequence>
<protein>
    <submittedName>
        <fullName evidence="1">MoaD/ThiS family protein</fullName>
    </submittedName>
    <submittedName>
        <fullName evidence="2">Molybdopterin synthase sulfur carrier subunit</fullName>
    </submittedName>
</protein>
<dbReference type="Pfam" id="PF02597">
    <property type="entry name" value="ThiS"/>
    <property type="match status" value="1"/>
</dbReference>
<reference evidence="2 3" key="1">
    <citation type="journal article" date="2014" name="Genome Announc.">
        <title>Draft Genome Sequence of the Haloacid-Degrading Burkholderia caribensis Strain MBA4.</title>
        <authorList>
            <person name="Pan Y."/>
            <person name="Kong K.F."/>
            <person name="Tsang J.S."/>
        </authorList>
    </citation>
    <scope>NUCLEOTIDE SEQUENCE [LARGE SCALE GENOMIC DNA]</scope>
    <source>
        <strain evidence="2 3">852011</strain>
    </source>
</reference>
<dbReference type="InterPro" id="IPR016155">
    <property type="entry name" value="Mopterin_synth/thiamin_S_b"/>
</dbReference>
<reference evidence="1 4" key="3">
    <citation type="submission" date="2024-01" db="EMBL/GenBank/DDBJ databases">
        <title>The diversity of rhizobia nodulating Mimosa spp. in eleven states of Brazil covering several biomes is determined by host plant, location, and edaphic factors.</title>
        <authorList>
            <person name="Rouws L."/>
            <person name="Barauna A."/>
            <person name="Beukes C."/>
            <person name="De Faria S.M."/>
            <person name="Gross E."/>
            <person name="Dos Reis Junior F.B."/>
            <person name="Simon M."/>
            <person name="Maluk M."/>
            <person name="Odee D.W."/>
            <person name="Kenicer G."/>
            <person name="Young J.P.W."/>
            <person name="Reis V.M."/>
            <person name="Zilli J."/>
            <person name="James E.K."/>
        </authorList>
    </citation>
    <scope>NUCLEOTIDE SEQUENCE [LARGE SCALE GENOMIC DNA]</scope>
    <source>
        <strain evidence="1 4">JHI1651</strain>
    </source>
</reference>
<dbReference type="InterPro" id="IPR003749">
    <property type="entry name" value="ThiS/MoaD-like"/>
</dbReference>
<dbReference type="EMBL" id="CP015960">
    <property type="protein sequence ID" value="QLB67063.1"/>
    <property type="molecule type" value="Genomic_DNA"/>
</dbReference>